<dbReference type="RefSeq" id="WP_311034723.1">
    <property type="nucleotide sequence ID" value="NZ_CP117522.1"/>
</dbReference>
<keyword evidence="1" id="KW-0560">Oxidoreductase</keyword>
<dbReference type="Pfam" id="PF01266">
    <property type="entry name" value="DAO"/>
    <property type="match status" value="1"/>
</dbReference>
<dbReference type="Gene3D" id="3.30.9.10">
    <property type="entry name" value="D-Amino Acid Oxidase, subunit A, domain 2"/>
    <property type="match status" value="1"/>
</dbReference>
<dbReference type="InterPro" id="IPR036188">
    <property type="entry name" value="FAD/NAD-bd_sf"/>
</dbReference>
<gene>
    <name evidence="3" type="ORF">PS467_08435</name>
</gene>
<dbReference type="PANTHER" id="PTHR13847:SF289">
    <property type="entry name" value="GLYCINE OXIDASE"/>
    <property type="match status" value="1"/>
</dbReference>
<dbReference type="Proteomes" id="UP001305606">
    <property type="component" value="Chromosome"/>
</dbReference>
<dbReference type="EMBL" id="CP117522">
    <property type="protein sequence ID" value="WNE95373.1"/>
    <property type="molecule type" value="Genomic_DNA"/>
</dbReference>
<evidence type="ECO:0000313" key="4">
    <source>
        <dbReference type="Proteomes" id="UP001305606"/>
    </source>
</evidence>
<sequence>MLRCVVIGSGIVGAALADRLAGEKAEVVLLEQGRPGQATSRWSLAWLNAAAKTPHAYHRLNADGMRAWARLATGLNGATWYRPVGNLRVADAGRREQLEATVARARAWGYAAHLVDREEAARIEPTVRLPDTASRNLCLAWFPQEGYLLTEPLVEQLVARARQRGASVRTGEAGRVTGIERVAGRVTAVRTADGERIPADTVVCCAGRWTSEVAAMAGIRVPMVDPTPPGSTAPGFVARVGPVEPSPTRVLHTPGVNLRPHGPRTVHLEAGDMTADLHTPETHLRDLAHTLLDRARQLLPGLSQARVQEYRVCVRPMPADGMPVVGTVEAVPGLYIVVTHSGVTLAARLAELVTRELLEDIRLPQLEPYRIERFTATSPQ</sequence>
<dbReference type="Gene3D" id="3.50.50.60">
    <property type="entry name" value="FAD/NAD(P)-binding domain"/>
    <property type="match status" value="1"/>
</dbReference>
<evidence type="ECO:0000256" key="1">
    <source>
        <dbReference type="ARBA" id="ARBA00023002"/>
    </source>
</evidence>
<keyword evidence="4" id="KW-1185">Reference proteome</keyword>
<protein>
    <submittedName>
        <fullName evidence="3">FAD-dependent oxidoreductase</fullName>
    </submittedName>
</protein>
<feature type="domain" description="FAD dependent oxidoreductase" evidence="2">
    <location>
        <begin position="4"/>
        <end position="354"/>
    </location>
</feature>
<evidence type="ECO:0000313" key="3">
    <source>
        <dbReference type="EMBL" id="WNE95373.1"/>
    </source>
</evidence>
<organism evidence="3 4">
    <name type="scientific">Streptomyces luomodiensis</name>
    <dbReference type="NCBI Taxonomy" id="3026192"/>
    <lineage>
        <taxon>Bacteria</taxon>
        <taxon>Bacillati</taxon>
        <taxon>Actinomycetota</taxon>
        <taxon>Actinomycetes</taxon>
        <taxon>Kitasatosporales</taxon>
        <taxon>Streptomycetaceae</taxon>
        <taxon>Streptomyces</taxon>
    </lineage>
</organism>
<evidence type="ECO:0000259" key="2">
    <source>
        <dbReference type="Pfam" id="PF01266"/>
    </source>
</evidence>
<dbReference type="InterPro" id="IPR006076">
    <property type="entry name" value="FAD-dep_OxRdtase"/>
</dbReference>
<dbReference type="PANTHER" id="PTHR13847">
    <property type="entry name" value="SARCOSINE DEHYDROGENASE-RELATED"/>
    <property type="match status" value="1"/>
</dbReference>
<name>A0ABY9UV80_9ACTN</name>
<accession>A0ABY9UV80</accession>
<dbReference type="SUPFAM" id="SSF51905">
    <property type="entry name" value="FAD/NAD(P)-binding domain"/>
    <property type="match status" value="1"/>
</dbReference>
<proteinExistence type="predicted"/>
<reference evidence="3 4" key="1">
    <citation type="submission" date="2023-02" db="EMBL/GenBank/DDBJ databases">
        <title>Streptomyces sp. SCA4-21 with antifungal activity against Fusarium oxysporum f. sp. cubense, Streptomyces sp. SCA2-17 with antifungal activity against Fusarium oxysporum f. sp. cubense.</title>
        <authorList>
            <person name="Qi D."/>
        </authorList>
    </citation>
    <scope>NUCLEOTIDE SEQUENCE [LARGE SCALE GENOMIC DNA]</scope>
    <source>
        <strain evidence="3 4">SCA4-21</strain>
    </source>
</reference>